<keyword evidence="10" id="KW-1185">Reference proteome</keyword>
<evidence type="ECO:0000256" key="1">
    <source>
        <dbReference type="ARBA" id="ARBA00004123"/>
    </source>
</evidence>
<feature type="compositionally biased region" description="Low complexity" evidence="7">
    <location>
        <begin position="385"/>
        <end position="396"/>
    </location>
</feature>
<dbReference type="Proteomes" id="UP000242188">
    <property type="component" value="Unassembled WGS sequence"/>
</dbReference>
<dbReference type="Pfam" id="PF00907">
    <property type="entry name" value="T-box"/>
    <property type="match status" value="1"/>
</dbReference>
<dbReference type="PANTHER" id="PTHR11267:SF181">
    <property type="entry name" value="OPTOMOTOR-BLIND PROTEIN"/>
    <property type="match status" value="1"/>
</dbReference>
<dbReference type="SUPFAM" id="SSF49417">
    <property type="entry name" value="p53-like transcription factors"/>
    <property type="match status" value="1"/>
</dbReference>
<dbReference type="GO" id="GO:0000981">
    <property type="term" value="F:DNA-binding transcription factor activity, RNA polymerase II-specific"/>
    <property type="evidence" value="ECO:0007669"/>
    <property type="project" value="TreeGrafter"/>
</dbReference>
<organism evidence="9 10">
    <name type="scientific">Mizuhopecten yessoensis</name>
    <name type="common">Japanese scallop</name>
    <name type="synonym">Patinopecten yessoensis</name>
    <dbReference type="NCBI Taxonomy" id="6573"/>
    <lineage>
        <taxon>Eukaryota</taxon>
        <taxon>Metazoa</taxon>
        <taxon>Spiralia</taxon>
        <taxon>Lophotrochozoa</taxon>
        <taxon>Mollusca</taxon>
        <taxon>Bivalvia</taxon>
        <taxon>Autobranchia</taxon>
        <taxon>Pteriomorphia</taxon>
        <taxon>Pectinida</taxon>
        <taxon>Pectinoidea</taxon>
        <taxon>Pectinidae</taxon>
        <taxon>Mizuhopecten</taxon>
    </lineage>
</organism>
<dbReference type="PROSITE" id="PS01283">
    <property type="entry name" value="TBOX_1"/>
    <property type="match status" value="1"/>
</dbReference>
<dbReference type="PANTHER" id="PTHR11267">
    <property type="entry name" value="T-BOX PROTEIN-RELATED"/>
    <property type="match status" value="1"/>
</dbReference>
<feature type="compositionally biased region" description="Acidic residues" evidence="7">
    <location>
        <begin position="312"/>
        <end position="332"/>
    </location>
</feature>
<dbReference type="Gene3D" id="2.60.40.820">
    <property type="entry name" value="Transcription factor, T-box"/>
    <property type="match status" value="1"/>
</dbReference>
<dbReference type="InterPro" id="IPR018186">
    <property type="entry name" value="TF_T-box_CS"/>
</dbReference>
<evidence type="ECO:0000313" key="10">
    <source>
        <dbReference type="Proteomes" id="UP000242188"/>
    </source>
</evidence>
<evidence type="ECO:0000256" key="4">
    <source>
        <dbReference type="ARBA" id="ARBA00023163"/>
    </source>
</evidence>
<feature type="region of interest" description="Disordered" evidence="7">
    <location>
        <begin position="543"/>
        <end position="645"/>
    </location>
</feature>
<dbReference type="AlphaFoldDB" id="A0A210Q6F3"/>
<reference evidence="9 10" key="1">
    <citation type="journal article" date="2017" name="Nat. Ecol. Evol.">
        <title>Scallop genome provides insights into evolution of bilaterian karyotype and development.</title>
        <authorList>
            <person name="Wang S."/>
            <person name="Zhang J."/>
            <person name="Jiao W."/>
            <person name="Li J."/>
            <person name="Xun X."/>
            <person name="Sun Y."/>
            <person name="Guo X."/>
            <person name="Huan P."/>
            <person name="Dong B."/>
            <person name="Zhang L."/>
            <person name="Hu X."/>
            <person name="Sun X."/>
            <person name="Wang J."/>
            <person name="Zhao C."/>
            <person name="Wang Y."/>
            <person name="Wang D."/>
            <person name="Huang X."/>
            <person name="Wang R."/>
            <person name="Lv J."/>
            <person name="Li Y."/>
            <person name="Zhang Z."/>
            <person name="Liu B."/>
            <person name="Lu W."/>
            <person name="Hui Y."/>
            <person name="Liang J."/>
            <person name="Zhou Z."/>
            <person name="Hou R."/>
            <person name="Li X."/>
            <person name="Liu Y."/>
            <person name="Li H."/>
            <person name="Ning X."/>
            <person name="Lin Y."/>
            <person name="Zhao L."/>
            <person name="Xing Q."/>
            <person name="Dou J."/>
            <person name="Li Y."/>
            <person name="Mao J."/>
            <person name="Guo H."/>
            <person name="Dou H."/>
            <person name="Li T."/>
            <person name="Mu C."/>
            <person name="Jiang W."/>
            <person name="Fu Q."/>
            <person name="Fu X."/>
            <person name="Miao Y."/>
            <person name="Liu J."/>
            <person name="Yu Q."/>
            <person name="Li R."/>
            <person name="Liao H."/>
            <person name="Li X."/>
            <person name="Kong Y."/>
            <person name="Jiang Z."/>
            <person name="Chourrout D."/>
            <person name="Li R."/>
            <person name="Bao Z."/>
        </authorList>
    </citation>
    <scope>NUCLEOTIDE SEQUENCE [LARGE SCALE GENOMIC DNA]</scope>
    <source>
        <strain evidence="9 10">PY_sf001</strain>
    </source>
</reference>
<keyword evidence="2" id="KW-0805">Transcription regulation</keyword>
<dbReference type="InterPro" id="IPR046360">
    <property type="entry name" value="T-box_DNA-bd"/>
</dbReference>
<feature type="compositionally biased region" description="Polar residues" evidence="7">
    <location>
        <begin position="621"/>
        <end position="645"/>
    </location>
</feature>
<evidence type="ECO:0000313" key="9">
    <source>
        <dbReference type="EMBL" id="OWF44320.1"/>
    </source>
</evidence>
<dbReference type="GO" id="GO:0000978">
    <property type="term" value="F:RNA polymerase II cis-regulatory region sequence-specific DNA binding"/>
    <property type="evidence" value="ECO:0007669"/>
    <property type="project" value="InterPro"/>
</dbReference>
<evidence type="ECO:0000256" key="6">
    <source>
        <dbReference type="PROSITE-ProRule" id="PRU00201"/>
    </source>
</evidence>
<dbReference type="PRINTS" id="PR00937">
    <property type="entry name" value="TBOX"/>
</dbReference>
<dbReference type="OrthoDB" id="7442607at2759"/>
<feature type="compositionally biased region" description="Low complexity" evidence="7">
    <location>
        <begin position="545"/>
        <end position="567"/>
    </location>
</feature>
<dbReference type="STRING" id="6573.A0A210Q6F3"/>
<feature type="region of interest" description="Disordered" evidence="7">
    <location>
        <begin position="349"/>
        <end position="454"/>
    </location>
</feature>
<feature type="compositionally biased region" description="Polar residues" evidence="7">
    <location>
        <begin position="292"/>
        <end position="301"/>
    </location>
</feature>
<dbReference type="GO" id="GO:0005634">
    <property type="term" value="C:nucleus"/>
    <property type="evidence" value="ECO:0007669"/>
    <property type="project" value="UniProtKB-SubCell"/>
</dbReference>
<dbReference type="CDD" id="cd20188">
    <property type="entry name" value="T-box_TBX2_3-like"/>
    <property type="match status" value="1"/>
</dbReference>
<keyword evidence="4" id="KW-0804">Transcription</keyword>
<comment type="caution">
    <text evidence="6">Lacks conserved residue(s) required for the propagation of feature annotation.</text>
</comment>
<evidence type="ECO:0000256" key="2">
    <source>
        <dbReference type="ARBA" id="ARBA00023015"/>
    </source>
</evidence>
<dbReference type="GO" id="GO:0001708">
    <property type="term" value="P:cell fate specification"/>
    <property type="evidence" value="ECO:0007669"/>
    <property type="project" value="TreeGrafter"/>
</dbReference>
<feature type="domain" description="T-box" evidence="8">
    <location>
        <begin position="94"/>
        <end position="275"/>
    </location>
</feature>
<dbReference type="InterPro" id="IPR008967">
    <property type="entry name" value="p53-like_TF_DNA-bd_sf"/>
</dbReference>
<comment type="caution">
    <text evidence="9">The sequence shown here is derived from an EMBL/GenBank/DDBJ whole genome shotgun (WGS) entry which is preliminary data.</text>
</comment>
<feature type="compositionally biased region" description="Polar residues" evidence="7">
    <location>
        <begin position="571"/>
        <end position="597"/>
    </location>
</feature>
<dbReference type="PROSITE" id="PS01264">
    <property type="entry name" value="TBOX_2"/>
    <property type="match status" value="1"/>
</dbReference>
<dbReference type="FunFam" id="2.60.40.820:FF:000003">
    <property type="entry name" value="T-box transcription factor TBX3"/>
    <property type="match status" value="1"/>
</dbReference>
<evidence type="ECO:0000259" key="8">
    <source>
        <dbReference type="PROSITE" id="PS50252"/>
    </source>
</evidence>
<evidence type="ECO:0000256" key="5">
    <source>
        <dbReference type="ARBA" id="ARBA00023242"/>
    </source>
</evidence>
<keyword evidence="3 6" id="KW-0238">DNA-binding</keyword>
<accession>A0A210Q6F3</accession>
<feature type="region of interest" description="Disordered" evidence="7">
    <location>
        <begin position="268"/>
        <end position="334"/>
    </location>
</feature>
<dbReference type="GO" id="GO:0045893">
    <property type="term" value="P:positive regulation of DNA-templated transcription"/>
    <property type="evidence" value="ECO:0007669"/>
    <property type="project" value="InterPro"/>
</dbReference>
<dbReference type="PROSITE" id="PS50252">
    <property type="entry name" value="TBOX_3"/>
    <property type="match status" value="1"/>
</dbReference>
<proteinExistence type="predicted"/>
<evidence type="ECO:0000256" key="7">
    <source>
        <dbReference type="SAM" id="MobiDB-lite"/>
    </source>
</evidence>
<dbReference type="InterPro" id="IPR036960">
    <property type="entry name" value="T-box_sf"/>
</dbReference>
<keyword evidence="5 6" id="KW-0539">Nucleus</keyword>
<feature type="compositionally biased region" description="Basic and acidic residues" evidence="7">
    <location>
        <begin position="363"/>
        <end position="382"/>
    </location>
</feature>
<protein>
    <submittedName>
        <fullName evidence="9">T-box transcription factor TBX2-B</fullName>
    </submittedName>
</protein>
<dbReference type="GO" id="GO:0000785">
    <property type="term" value="C:chromatin"/>
    <property type="evidence" value="ECO:0007669"/>
    <property type="project" value="TreeGrafter"/>
</dbReference>
<feature type="compositionally biased region" description="Basic and acidic residues" evidence="7">
    <location>
        <begin position="302"/>
        <end position="311"/>
    </location>
</feature>
<evidence type="ECO:0000256" key="3">
    <source>
        <dbReference type="ARBA" id="ARBA00023125"/>
    </source>
</evidence>
<sequence length="672" mass="74226">MIYTGGAPESSMAYNPFFLQRPTDYSSLLAQQHYLSNIALHSPNYAASLLPKLQQSMGRGPLTPGDMFHPLHPRQLRSLEPPEADVQDDPKVELEGKDLWEQFHNIGTEMVITKSGRRMFPPFKARVSGLDKRAKYILLMDIVPVDDCRYKFHNSRWMVAGKADPEMPKRMYIHPDSPNTGEQWMQKVVSFHKLKLSNNISDKHGFVSITILNSMHKYQPRFHLVRANDILKLPYSTFQSFVFKETEFIAVTAYQNEKITQLKINHNPFAKGFRDTGGGKREKKKPAGGPPLSQSAQQHSISPDKGRADDLHSDDEDNEDTEICVDENDDVTPDVSSAMELKDIMETEKERHALKTSSPISHHSSDNEDRSPRPTPRDEVFRPDISSSLSPVSSIPNHNHSDVLNSTLRSSLDGGDSSDDSIRDDRRLSPKSPHISHKSDSDITIPKAPNRPPNVTVVQPSATHAMFPFMYPSAGLFSSSSSLPFPLGHMFFNSSGSSLPFATQLPFFASGQTDMNNLPTNHPLSLSLNGLTPPRGHNLLQPVFSTGSSSLQGNGSLSPSDGPSLGPIFPSRSNPRFTPYSLPSTKTTMATSTSPISATGHPLRDSAVSPGTVSPRMNGIPSATSSTARSPISLNIPSAFDTNNHSNELRNMERMLSGLERHRLYGLASSEK</sequence>
<dbReference type="InterPro" id="IPR001699">
    <property type="entry name" value="TF_T-box"/>
</dbReference>
<dbReference type="EMBL" id="NEDP02004827">
    <property type="protein sequence ID" value="OWF44320.1"/>
    <property type="molecule type" value="Genomic_DNA"/>
</dbReference>
<gene>
    <name evidence="9" type="ORF">KP79_PYT15852</name>
</gene>
<name>A0A210Q6F3_MIZYE</name>
<dbReference type="SMART" id="SM00425">
    <property type="entry name" value="TBOX"/>
    <property type="match status" value="1"/>
</dbReference>
<comment type="subcellular location">
    <subcellularLocation>
        <location evidence="1 6">Nucleus</location>
    </subcellularLocation>
</comment>